<evidence type="ECO:0000313" key="4">
    <source>
        <dbReference type="EMBL" id="SZX78386.1"/>
    </source>
</evidence>
<feature type="region of interest" description="Disordered" evidence="1">
    <location>
        <begin position="165"/>
        <end position="251"/>
    </location>
</feature>
<keyword evidence="2" id="KW-0732">Signal</keyword>
<reference evidence="3 5" key="1">
    <citation type="submission" date="2016-10" db="EMBL/GenBank/DDBJ databases">
        <authorList>
            <person name="Cai Z."/>
        </authorList>
    </citation>
    <scope>NUCLEOTIDE SEQUENCE [LARGE SCALE GENOMIC DNA]</scope>
</reference>
<feature type="compositionally biased region" description="Low complexity" evidence="1">
    <location>
        <begin position="189"/>
        <end position="231"/>
    </location>
</feature>
<evidence type="ECO:0000313" key="5">
    <source>
        <dbReference type="Proteomes" id="UP000256970"/>
    </source>
</evidence>
<gene>
    <name evidence="4" type="ORF">BQ4739_LOCUS18672</name>
    <name evidence="3" type="ORF">BQ4739_LOCUS9525</name>
</gene>
<proteinExistence type="predicted"/>
<keyword evidence="5" id="KW-1185">Reference proteome</keyword>
<feature type="compositionally biased region" description="Low complexity" evidence="1">
    <location>
        <begin position="165"/>
        <end position="180"/>
    </location>
</feature>
<dbReference type="EMBL" id="FNXT01000914">
    <property type="protein sequence ID" value="SZX69232.1"/>
    <property type="molecule type" value="Genomic_DNA"/>
</dbReference>
<sequence length="251" mass="25095">MGDLLPGNMARLACALLLLALASAASAAELTEIKAWAQCGGTSCTGGGCPDGPWESSQCAEGFKCLRMTAFFWQCKPIATLFSQCGGNGGACKGGSLCGDKAWAACPGGSTCLRQSPFYWQCVADGEIENYKNSFRVQSFNAADAAKPKAAAAAANAAAAAKKPQPAAAGKPANAHPAAPTKVIAGPGAVQPTKPAAAAAEKPVQAPQAAPGKAGTVAGPVLPGAVAPPQVTRAAPRPLWPWSRAAGNNKP</sequence>
<feature type="chain" id="PRO_5036333868" description="CBM1 domain-containing protein" evidence="2">
    <location>
        <begin position="28"/>
        <end position="251"/>
    </location>
</feature>
<evidence type="ECO:0000256" key="2">
    <source>
        <dbReference type="SAM" id="SignalP"/>
    </source>
</evidence>
<accession>A0A383VWP6</accession>
<dbReference type="EMBL" id="FNXT01001320">
    <property type="protein sequence ID" value="SZX78386.1"/>
    <property type="molecule type" value="Genomic_DNA"/>
</dbReference>
<dbReference type="AlphaFoldDB" id="A0A383VWP6"/>
<name>A0A383VWP6_TETOB</name>
<evidence type="ECO:0008006" key="6">
    <source>
        <dbReference type="Google" id="ProtNLM"/>
    </source>
</evidence>
<evidence type="ECO:0000313" key="3">
    <source>
        <dbReference type="EMBL" id="SZX69232.1"/>
    </source>
</evidence>
<dbReference type="Proteomes" id="UP000256970">
    <property type="component" value="Unassembled WGS sequence"/>
</dbReference>
<feature type="signal peptide" evidence="2">
    <location>
        <begin position="1"/>
        <end position="27"/>
    </location>
</feature>
<organism evidence="3 5">
    <name type="scientific">Tetradesmus obliquus</name>
    <name type="common">Green alga</name>
    <name type="synonym">Acutodesmus obliquus</name>
    <dbReference type="NCBI Taxonomy" id="3088"/>
    <lineage>
        <taxon>Eukaryota</taxon>
        <taxon>Viridiplantae</taxon>
        <taxon>Chlorophyta</taxon>
        <taxon>core chlorophytes</taxon>
        <taxon>Chlorophyceae</taxon>
        <taxon>CS clade</taxon>
        <taxon>Sphaeropleales</taxon>
        <taxon>Scenedesmaceae</taxon>
        <taxon>Tetradesmus</taxon>
    </lineage>
</organism>
<evidence type="ECO:0000256" key="1">
    <source>
        <dbReference type="SAM" id="MobiDB-lite"/>
    </source>
</evidence>
<protein>
    <recommendedName>
        <fullName evidence="6">CBM1 domain-containing protein</fullName>
    </recommendedName>
</protein>